<accession>A0ABP8J000</accession>
<comment type="caution">
    <text evidence="12">The sequence shown here is derived from an EMBL/GenBank/DDBJ whole genome shotgun (WGS) entry which is preliminary data.</text>
</comment>
<keyword evidence="7 9" id="KW-0472">Membrane</keyword>
<comment type="subcellular location">
    <subcellularLocation>
        <location evidence="1">Cell membrane</location>
        <topology evidence="1">Multi-pass membrane protein</topology>
    </subcellularLocation>
</comment>
<dbReference type="Pfam" id="PF13231">
    <property type="entry name" value="PMT_2"/>
    <property type="match status" value="1"/>
</dbReference>
<evidence type="ECO:0000256" key="7">
    <source>
        <dbReference type="ARBA" id="ARBA00023136"/>
    </source>
</evidence>
<dbReference type="InterPro" id="IPR050297">
    <property type="entry name" value="LipidA_mod_glycosyltrf_83"/>
</dbReference>
<evidence type="ECO:0000256" key="3">
    <source>
        <dbReference type="ARBA" id="ARBA00022676"/>
    </source>
</evidence>
<feature type="domain" description="Putative mannosyltransferase YkcA/B-like C-terminal" evidence="11">
    <location>
        <begin position="567"/>
        <end position="635"/>
    </location>
</feature>
<evidence type="ECO:0000256" key="1">
    <source>
        <dbReference type="ARBA" id="ARBA00004651"/>
    </source>
</evidence>
<feature type="transmembrane region" description="Helical" evidence="9">
    <location>
        <begin position="235"/>
        <end position="256"/>
    </location>
</feature>
<feature type="transmembrane region" description="Helical" evidence="9">
    <location>
        <begin position="370"/>
        <end position="389"/>
    </location>
</feature>
<feature type="transmembrane region" description="Helical" evidence="9">
    <location>
        <begin position="158"/>
        <end position="175"/>
    </location>
</feature>
<feature type="transmembrane region" description="Helical" evidence="9">
    <location>
        <begin position="134"/>
        <end position="152"/>
    </location>
</feature>
<feature type="transmembrane region" description="Helical" evidence="9">
    <location>
        <begin position="426"/>
        <end position="444"/>
    </location>
</feature>
<feature type="transmembrane region" description="Helical" evidence="9">
    <location>
        <begin position="210"/>
        <end position="228"/>
    </location>
</feature>
<keyword evidence="2" id="KW-1003">Cell membrane</keyword>
<feature type="transmembrane region" description="Helical" evidence="9">
    <location>
        <begin position="337"/>
        <end position="358"/>
    </location>
</feature>
<feature type="transmembrane region" description="Helical" evidence="9">
    <location>
        <begin position="98"/>
        <end position="122"/>
    </location>
</feature>
<organism evidence="12 13">
    <name type="scientific">Tsukamurella soli</name>
    <dbReference type="NCBI Taxonomy" id="644556"/>
    <lineage>
        <taxon>Bacteria</taxon>
        <taxon>Bacillati</taxon>
        <taxon>Actinomycetota</taxon>
        <taxon>Actinomycetes</taxon>
        <taxon>Mycobacteriales</taxon>
        <taxon>Tsukamurellaceae</taxon>
        <taxon>Tsukamurella</taxon>
    </lineage>
</organism>
<feature type="region of interest" description="Disordered" evidence="8">
    <location>
        <begin position="522"/>
        <end position="555"/>
    </location>
</feature>
<dbReference type="InterPro" id="IPR038731">
    <property type="entry name" value="RgtA/B/C-like"/>
</dbReference>
<evidence type="ECO:0000256" key="8">
    <source>
        <dbReference type="SAM" id="MobiDB-lite"/>
    </source>
</evidence>
<feature type="transmembrane region" description="Helical" evidence="9">
    <location>
        <begin position="187"/>
        <end position="204"/>
    </location>
</feature>
<reference evidence="13" key="1">
    <citation type="journal article" date="2019" name="Int. J. Syst. Evol. Microbiol.">
        <title>The Global Catalogue of Microorganisms (GCM) 10K type strain sequencing project: providing services to taxonomists for standard genome sequencing and annotation.</title>
        <authorList>
            <consortium name="The Broad Institute Genomics Platform"/>
            <consortium name="The Broad Institute Genome Sequencing Center for Infectious Disease"/>
            <person name="Wu L."/>
            <person name="Ma J."/>
        </authorList>
    </citation>
    <scope>NUCLEOTIDE SEQUENCE [LARGE SCALE GENOMIC DNA]</scope>
    <source>
        <strain evidence="13">JCM 17688</strain>
    </source>
</reference>
<name>A0ABP8J000_9ACTN</name>
<evidence type="ECO:0000256" key="4">
    <source>
        <dbReference type="ARBA" id="ARBA00022679"/>
    </source>
</evidence>
<feature type="transmembrane region" description="Helical" evidence="9">
    <location>
        <begin position="479"/>
        <end position="502"/>
    </location>
</feature>
<keyword evidence="6 9" id="KW-1133">Transmembrane helix</keyword>
<evidence type="ECO:0000259" key="11">
    <source>
        <dbReference type="Pfam" id="PF24878"/>
    </source>
</evidence>
<evidence type="ECO:0000256" key="5">
    <source>
        <dbReference type="ARBA" id="ARBA00022692"/>
    </source>
</evidence>
<feature type="transmembrane region" description="Helical" evidence="9">
    <location>
        <begin position="456"/>
        <end position="472"/>
    </location>
</feature>
<proteinExistence type="predicted"/>
<feature type="domain" description="Glycosyltransferase RgtA/B/C/D-like" evidence="10">
    <location>
        <begin position="83"/>
        <end position="246"/>
    </location>
</feature>
<dbReference type="PANTHER" id="PTHR33908">
    <property type="entry name" value="MANNOSYLTRANSFERASE YKCB-RELATED"/>
    <property type="match status" value="1"/>
</dbReference>
<dbReference type="Pfam" id="PF24878">
    <property type="entry name" value="YkcB_C"/>
    <property type="match status" value="1"/>
</dbReference>
<feature type="transmembrane region" description="Helical" evidence="9">
    <location>
        <begin position="23"/>
        <end position="43"/>
    </location>
</feature>
<evidence type="ECO:0000256" key="2">
    <source>
        <dbReference type="ARBA" id="ARBA00022475"/>
    </source>
</evidence>
<evidence type="ECO:0000259" key="10">
    <source>
        <dbReference type="Pfam" id="PF13231"/>
    </source>
</evidence>
<keyword evidence="3" id="KW-0328">Glycosyltransferase</keyword>
<keyword evidence="4" id="KW-0808">Transferase</keyword>
<evidence type="ECO:0000313" key="13">
    <source>
        <dbReference type="Proteomes" id="UP001500635"/>
    </source>
</evidence>
<evidence type="ECO:0000313" key="12">
    <source>
        <dbReference type="EMBL" id="GAA4382452.1"/>
    </source>
</evidence>
<keyword evidence="13" id="KW-1185">Reference proteome</keyword>
<dbReference type="Proteomes" id="UP001500635">
    <property type="component" value="Unassembled WGS sequence"/>
</dbReference>
<feature type="transmembrane region" description="Helical" evidence="9">
    <location>
        <begin position="395"/>
        <end position="414"/>
    </location>
</feature>
<keyword evidence="5 9" id="KW-0812">Transmembrane</keyword>
<dbReference type="EMBL" id="BAABFR010000001">
    <property type="protein sequence ID" value="GAA4382452.1"/>
    <property type="molecule type" value="Genomic_DNA"/>
</dbReference>
<dbReference type="RefSeq" id="WP_344989129.1">
    <property type="nucleotide sequence ID" value="NZ_JBHTGI010000001.1"/>
</dbReference>
<protein>
    <submittedName>
        <fullName evidence="12">Glycosyltransferase family 39 protein</fullName>
    </submittedName>
</protein>
<evidence type="ECO:0000256" key="9">
    <source>
        <dbReference type="SAM" id="Phobius"/>
    </source>
</evidence>
<evidence type="ECO:0000256" key="6">
    <source>
        <dbReference type="ARBA" id="ARBA00022989"/>
    </source>
</evidence>
<dbReference type="InterPro" id="IPR056785">
    <property type="entry name" value="YkcA/B-like_C"/>
</dbReference>
<dbReference type="PANTHER" id="PTHR33908:SF3">
    <property type="entry name" value="UNDECAPRENYL PHOSPHATE-ALPHA-4-AMINO-4-DEOXY-L-ARABINOSE ARABINOSYL TRANSFERASE"/>
    <property type="match status" value="1"/>
</dbReference>
<gene>
    <name evidence="12" type="ORF">GCM10023147_00130</name>
</gene>
<sequence>MTNETVGPGASMPARPEHRARALTAKHGPIALLLIATAVLYLWDITANQMGNSFYAASAWAGSENWKALLFGSLDPGNSITVDKPPVSQWVMGLSGRIFGFSSASMMIPQALMAVGTVALMYDGVRRIAGRNAGLIAGATLALTPVSALMFRYNNPDAAMVTLMTLGAYFTIRALEKRDGHHAGRRAAGWLALAGVALGFAFLAKMLEGLMVLPALGLAYLIAAPFTLGKRLLHLLGAAAAMIVSSGWYVVLTVLWPTSSRPYMAGSTDNSFMNLVLGYNGFGRVLGTNHHGGGGLADLDGCPVPAFIERLIEQRAKGHHGGFGSEPGLGRLFSGEFGLEVSFVLPAALLALILVLVSRGRAPRTDLMRAGVIAFGVWMLVDGVVLAEMKQQAHPYYSLSMVPGVAGTLALGLAEMWHRRDRWTGRAGLALLVATSGGWGFVLLSRDTAFAPPLRWVVLGATVVTVALVLAGPHAPRPAAVATVVGVLGTVAVLGGSTGYAISAVSTSHTGGGPTVSDKYGWGGMAATDDEHKHDGDGDAADTNDTAGGAGWFGGAPNPDITQLLSKTDTRWAAAINGSMQAAGLELATHKAVIAVGGFMGQDASPSVDQLRGYVQGHEISYYIVAQNGFGSSSDQEVPERCRVFPWNRTNPTTDAAAAWVAQNFPSVTVGGDTVYDLTKPSAAAFAK</sequence>